<evidence type="ECO:0000256" key="1">
    <source>
        <dbReference type="ARBA" id="ARBA00007039"/>
    </source>
</evidence>
<dbReference type="PANTHER" id="PTHR10381">
    <property type="entry name" value="ATP-DEPENDENT CLP PROTEASE PROTEOLYTIC SUBUNIT"/>
    <property type="match status" value="1"/>
</dbReference>
<evidence type="ECO:0000313" key="11">
    <source>
        <dbReference type="EMBL" id="QKJ81753.1"/>
    </source>
</evidence>
<dbReference type="GO" id="GO:0009532">
    <property type="term" value="C:plastid stroma"/>
    <property type="evidence" value="ECO:0007669"/>
    <property type="project" value="UniProtKB-ARBA"/>
</dbReference>
<sequence length="232" mass="26389">MPVGVPKIPEYEFEDREYEVEESEYDSDYWDENGDETEDEYEYADAEKKFNWVDLPNLLYEERILFLTRKINNELANQLVGLMTYLSIEDETTDLTFFINCLGGWVKAGLAIYDMMQAVPPDINTIGGGAVASMASLILAGGETSKRLAFPHARIMIHQPAALFSEFEAGDLCMEINALMKMRKTITKEYAKKTGQPFSIVYADMDRDCFMSAQEAQTHGVVDFIADELSRY</sequence>
<evidence type="ECO:0000256" key="5">
    <source>
        <dbReference type="ARBA" id="ARBA00022825"/>
    </source>
</evidence>
<dbReference type="GeneID" id="55762218"/>
<dbReference type="InterPro" id="IPR001907">
    <property type="entry name" value="ClpP"/>
</dbReference>
<dbReference type="EMBL" id="MK995179">
    <property type="protein sequence ID" value="QKJ81753.1"/>
    <property type="molecule type" value="Genomic_DNA"/>
</dbReference>
<name>A0A6M8TYM2_9ROSI</name>
<geneLocation type="plastid" evidence="11"/>
<gene>
    <name evidence="7 11" type="primary">clpP</name>
</gene>
<evidence type="ECO:0000256" key="9">
    <source>
        <dbReference type="RuleBase" id="RU003567"/>
    </source>
</evidence>
<dbReference type="GO" id="GO:0004252">
    <property type="term" value="F:serine-type endopeptidase activity"/>
    <property type="evidence" value="ECO:0007669"/>
    <property type="project" value="UniProtKB-UniRule"/>
</dbReference>
<dbReference type="PROSITE" id="PS00382">
    <property type="entry name" value="CLP_PROTEASE_HIS"/>
    <property type="match status" value="1"/>
</dbReference>
<dbReference type="EC" id="3.4.21.92" evidence="7"/>
<keyword evidence="3 7" id="KW-0645">Protease</keyword>
<accession>A0A6M8TYM2</accession>
<evidence type="ECO:0000256" key="10">
    <source>
        <dbReference type="SAM" id="MobiDB-lite"/>
    </source>
</evidence>
<protein>
    <recommendedName>
        <fullName evidence="7 9">ATP-dependent Clp protease proteolytic subunit</fullName>
        <ecNumber evidence="7">3.4.21.92</ecNumber>
    </recommendedName>
    <alternativeName>
        <fullName evidence="7">Endopeptidase Clp</fullName>
    </alternativeName>
</protein>
<evidence type="ECO:0000256" key="7">
    <source>
        <dbReference type="HAMAP-Rule" id="MF_00444"/>
    </source>
</evidence>
<evidence type="ECO:0000256" key="8">
    <source>
        <dbReference type="PROSITE-ProRule" id="PRU10086"/>
    </source>
</evidence>
<comment type="function">
    <text evidence="7">Cleaves peptides in various proteins in a process that requires ATP hydrolysis. Has a chymotrypsin-like activity. Plays a major role in the degradation of misfolded proteins.</text>
</comment>
<feature type="active site" evidence="7 8">
    <location>
        <position position="158"/>
    </location>
</feature>
<dbReference type="HAMAP" id="MF_00444">
    <property type="entry name" value="ClpP"/>
    <property type="match status" value="1"/>
</dbReference>
<evidence type="ECO:0000256" key="3">
    <source>
        <dbReference type="ARBA" id="ARBA00022670"/>
    </source>
</evidence>
<dbReference type="GO" id="GO:0004176">
    <property type="term" value="F:ATP-dependent peptidase activity"/>
    <property type="evidence" value="ECO:0007669"/>
    <property type="project" value="InterPro"/>
</dbReference>
<dbReference type="CDD" id="cd07017">
    <property type="entry name" value="S14_ClpP_2"/>
    <property type="match status" value="1"/>
</dbReference>
<reference evidence="11" key="1">
    <citation type="journal article" date="2020" name="Sci. Rep.">
        <title>Plastome Structural Conservation and Evolution in the Clusioid Clade of Malpighiales.</title>
        <authorList>
            <person name="Jin D.-M."/>
            <person name="Jin J.-J."/>
            <person name="Yi T.-S."/>
        </authorList>
    </citation>
    <scope>NUCLEOTIDE SEQUENCE</scope>
</reference>
<feature type="active site" description="Nucleophile" evidence="7">
    <location>
        <position position="133"/>
    </location>
</feature>
<dbReference type="GO" id="GO:0051117">
    <property type="term" value="F:ATPase binding"/>
    <property type="evidence" value="ECO:0007669"/>
    <property type="project" value="TreeGrafter"/>
</dbReference>
<dbReference type="PANTHER" id="PTHR10381:SF15">
    <property type="entry name" value="CHLOROPLASTIC ATP-DEPENDENT CLP PROTEASE PROTEOLYTIC SUBUNIT 1"/>
    <property type="match status" value="1"/>
</dbReference>
<dbReference type="AlphaFoldDB" id="A0A6M8TYM2"/>
<evidence type="ECO:0000256" key="6">
    <source>
        <dbReference type="ARBA" id="ARBA00034021"/>
    </source>
</evidence>
<keyword evidence="7" id="KW-0963">Cytoplasm</keyword>
<dbReference type="GO" id="GO:0009368">
    <property type="term" value="C:endopeptidase Clp complex"/>
    <property type="evidence" value="ECO:0007669"/>
    <property type="project" value="TreeGrafter"/>
</dbReference>
<comment type="subcellular location">
    <subcellularLocation>
        <location evidence="7">Cytoplasm</location>
    </subcellularLocation>
</comment>
<keyword evidence="2 11" id="KW-0934">Plastid</keyword>
<keyword evidence="4 7" id="KW-0378">Hydrolase</keyword>
<proteinExistence type="inferred from homology"/>
<dbReference type="InterPro" id="IPR023562">
    <property type="entry name" value="ClpP/TepA"/>
</dbReference>
<keyword evidence="5 7" id="KW-0720">Serine protease</keyword>
<dbReference type="SUPFAM" id="SSF52096">
    <property type="entry name" value="ClpP/crotonase"/>
    <property type="match status" value="1"/>
</dbReference>
<dbReference type="InterPro" id="IPR033135">
    <property type="entry name" value="ClpP_His_AS"/>
</dbReference>
<comment type="similarity">
    <text evidence="1 7 9">Belongs to the peptidase S14 family.</text>
</comment>
<evidence type="ECO:0000256" key="2">
    <source>
        <dbReference type="ARBA" id="ARBA00022640"/>
    </source>
</evidence>
<dbReference type="GO" id="GO:0006515">
    <property type="term" value="P:protein quality control for misfolded or incompletely synthesized proteins"/>
    <property type="evidence" value="ECO:0007669"/>
    <property type="project" value="TreeGrafter"/>
</dbReference>
<dbReference type="Pfam" id="PF00574">
    <property type="entry name" value="CLP_protease"/>
    <property type="match status" value="1"/>
</dbReference>
<comment type="subunit">
    <text evidence="7">Component of the chloroplastic Clp protease core complex.</text>
</comment>
<dbReference type="RefSeq" id="YP_009869812.1">
    <property type="nucleotide sequence ID" value="NC_049109.1"/>
</dbReference>
<evidence type="ECO:0000256" key="4">
    <source>
        <dbReference type="ARBA" id="ARBA00022801"/>
    </source>
</evidence>
<dbReference type="InterPro" id="IPR029045">
    <property type="entry name" value="ClpP/crotonase-like_dom_sf"/>
</dbReference>
<comment type="catalytic activity">
    <reaction evidence="6 7 8">
        <text>Hydrolysis of proteins to small peptides in the presence of ATP and magnesium. alpha-casein is the usual test substrate. In the absence of ATP, only oligopeptides shorter than five residues are hydrolyzed (such as succinyl-Leu-Tyr-|-NHMec, and Leu-Tyr-Leu-|-Tyr-Trp, in which cleavage of the -Tyr-|-Leu- and -Tyr-|-Trp bonds also occurs).</text>
        <dbReference type="EC" id="3.4.21.92"/>
    </reaction>
</comment>
<dbReference type="PRINTS" id="PR00127">
    <property type="entry name" value="CLPPROTEASEP"/>
</dbReference>
<organism evidence="11">
    <name type="scientific">Tristicha trifaria</name>
    <dbReference type="NCBI Taxonomy" id="51607"/>
    <lineage>
        <taxon>Eukaryota</taxon>
        <taxon>Viridiplantae</taxon>
        <taxon>Streptophyta</taxon>
        <taxon>Embryophyta</taxon>
        <taxon>Tracheophyta</taxon>
        <taxon>Spermatophyta</taxon>
        <taxon>Magnoliopsida</taxon>
        <taxon>eudicotyledons</taxon>
        <taxon>Gunneridae</taxon>
        <taxon>Pentapetalae</taxon>
        <taxon>rosids</taxon>
        <taxon>fabids</taxon>
        <taxon>Malpighiales</taxon>
        <taxon>Podostemaceae</taxon>
        <taxon>Tristichoideae</taxon>
        <taxon>Tristicha</taxon>
    </lineage>
</organism>
<dbReference type="Gene3D" id="3.90.226.10">
    <property type="entry name" value="2-enoyl-CoA Hydratase, Chain A, domain 1"/>
    <property type="match status" value="1"/>
</dbReference>
<feature type="region of interest" description="Disordered" evidence="10">
    <location>
        <begin position="16"/>
        <end position="38"/>
    </location>
</feature>